<evidence type="ECO:0000256" key="4">
    <source>
        <dbReference type="ARBA" id="ARBA00022737"/>
    </source>
</evidence>
<evidence type="ECO:0000256" key="10">
    <source>
        <dbReference type="HAMAP-Rule" id="MF_00463"/>
    </source>
</evidence>
<evidence type="ECO:0000259" key="12">
    <source>
        <dbReference type="PROSITE" id="PS51656"/>
    </source>
</evidence>
<dbReference type="Pfam" id="PF12838">
    <property type="entry name" value="Fer4_7"/>
    <property type="match status" value="1"/>
</dbReference>
<dbReference type="PANTHER" id="PTHR43560">
    <property type="entry name" value="ION-TRANSLOCATING OXIDOREDUCTASE COMPLEX SUBUNIT B"/>
    <property type="match status" value="1"/>
</dbReference>
<comment type="caution">
    <text evidence="10">Lacks conserved residue(s) required for the propagation of feature annotation.</text>
</comment>
<feature type="binding site" evidence="10">
    <location>
        <position position="71"/>
    </location>
    <ligand>
        <name>[4Fe-4S] cluster</name>
        <dbReference type="ChEBI" id="CHEBI:49883"/>
        <label>1</label>
    </ligand>
</feature>
<comment type="similarity">
    <text evidence="10">Belongs to the 4Fe4S bacterial-type ferredoxin family. RnfB subfamily.</text>
</comment>
<keyword evidence="14" id="KW-1185">Reference proteome</keyword>
<dbReference type="Gene3D" id="1.10.15.40">
    <property type="entry name" value="Electron transport complex subunit B, putative Fe-S cluster"/>
    <property type="match status" value="1"/>
</dbReference>
<feature type="domain" description="4Fe-4S ferredoxin-type" evidence="11">
    <location>
        <begin position="130"/>
        <end position="159"/>
    </location>
</feature>
<keyword evidence="1 10" id="KW-0813">Transport</keyword>
<dbReference type="SUPFAM" id="SSF54862">
    <property type="entry name" value="4Fe-4S ferredoxins"/>
    <property type="match status" value="2"/>
</dbReference>
<feature type="binding site" evidence="10">
    <location>
        <position position="180"/>
    </location>
    <ligand>
        <name>[4Fe-4S] cluster</name>
        <dbReference type="ChEBI" id="CHEBI:49883"/>
        <label>2</label>
    </ligand>
</feature>
<dbReference type="NCBIfam" id="TIGR01944">
    <property type="entry name" value="rnfB"/>
    <property type="match status" value="1"/>
</dbReference>
<gene>
    <name evidence="10" type="primary">rnfB</name>
    <name evidence="13" type="ORF">J2Z79_002177</name>
</gene>
<evidence type="ECO:0000256" key="2">
    <source>
        <dbReference type="ARBA" id="ARBA00022485"/>
    </source>
</evidence>
<dbReference type="InterPro" id="IPR010207">
    <property type="entry name" value="Elect_transpt_cplx_RnfB/RsxB"/>
</dbReference>
<feature type="binding site" evidence="10">
    <location>
        <position position="145"/>
    </location>
    <ligand>
        <name>[4Fe-4S] cluster</name>
        <dbReference type="ChEBI" id="CHEBI:49883"/>
        <label>2</label>
    </ligand>
</feature>
<dbReference type="InterPro" id="IPR017896">
    <property type="entry name" value="4Fe4S_Fe-S-bd"/>
</dbReference>
<dbReference type="EMBL" id="JAGGLG010000017">
    <property type="protein sequence ID" value="MBP2018762.1"/>
    <property type="molecule type" value="Genomic_DNA"/>
</dbReference>
<dbReference type="InterPro" id="IPR017900">
    <property type="entry name" value="4Fe4S_Fe_S_CS"/>
</dbReference>
<feature type="domain" description="4Fe-4S ferredoxin-type" evidence="11">
    <location>
        <begin position="161"/>
        <end position="190"/>
    </location>
</feature>
<feature type="region of interest" description="Hydrophobic" evidence="10">
    <location>
        <begin position="1"/>
        <end position="23"/>
    </location>
</feature>
<feature type="binding site" evidence="10">
    <location>
        <position position="49"/>
    </location>
    <ligand>
        <name>[4Fe-4S] cluster</name>
        <dbReference type="ChEBI" id="CHEBI:49883"/>
        <label>1</label>
    </ligand>
</feature>
<dbReference type="RefSeq" id="WP_209466888.1">
    <property type="nucleotide sequence ID" value="NZ_JAGGLG010000017.1"/>
</dbReference>
<evidence type="ECO:0000256" key="5">
    <source>
        <dbReference type="ARBA" id="ARBA00022967"/>
    </source>
</evidence>
<evidence type="ECO:0000313" key="14">
    <source>
        <dbReference type="Proteomes" id="UP001519289"/>
    </source>
</evidence>
<evidence type="ECO:0000256" key="1">
    <source>
        <dbReference type="ARBA" id="ARBA00022448"/>
    </source>
</evidence>
<dbReference type="InterPro" id="IPR050395">
    <property type="entry name" value="4Fe4S_Ferredoxin_RnfB"/>
</dbReference>
<comment type="function">
    <text evidence="10">Part of a membrane-bound complex that couples electron transfer with translocation of ions across the membrane.</text>
</comment>
<feature type="binding site" evidence="10">
    <location>
        <position position="139"/>
    </location>
    <ligand>
        <name>[4Fe-4S] cluster</name>
        <dbReference type="ChEBI" id="CHEBI:49883"/>
        <label>2</label>
    </ligand>
</feature>
<dbReference type="InterPro" id="IPR007202">
    <property type="entry name" value="4Fe-4S_dom"/>
</dbReference>
<evidence type="ECO:0000313" key="13">
    <source>
        <dbReference type="EMBL" id="MBP2018762.1"/>
    </source>
</evidence>
<comment type="cofactor">
    <cofactor evidence="10">
        <name>[4Fe-4S] cluster</name>
        <dbReference type="ChEBI" id="CHEBI:49883"/>
    </cofactor>
    <text evidence="10">Binds 3 [4Fe-4S] clusters.</text>
</comment>
<dbReference type="PROSITE" id="PS51379">
    <property type="entry name" value="4FE4S_FER_2"/>
    <property type="match status" value="4"/>
</dbReference>
<comment type="subcellular location">
    <subcellularLocation>
        <location evidence="10">Cell membrane</location>
    </subcellularLocation>
</comment>
<feature type="binding site" evidence="10">
    <location>
        <position position="176"/>
    </location>
    <ligand>
        <name>[4Fe-4S] cluster</name>
        <dbReference type="ChEBI" id="CHEBI:49883"/>
        <label>3</label>
    </ligand>
</feature>
<dbReference type="EC" id="7.-.-.-" evidence="10"/>
<dbReference type="PANTHER" id="PTHR43560:SF1">
    <property type="entry name" value="ION-TRANSLOCATING OXIDOREDUCTASE COMPLEX SUBUNIT B"/>
    <property type="match status" value="1"/>
</dbReference>
<dbReference type="Gene3D" id="3.30.70.20">
    <property type="match status" value="2"/>
</dbReference>
<feature type="binding site" evidence="10">
    <location>
        <position position="46"/>
    </location>
    <ligand>
        <name>[4Fe-4S] cluster</name>
        <dbReference type="ChEBI" id="CHEBI:49883"/>
        <label>1</label>
    </ligand>
</feature>
<feature type="domain" description="4Fe-4S" evidence="12">
    <location>
        <begin position="29"/>
        <end position="88"/>
    </location>
</feature>
<feature type="binding site" evidence="10">
    <location>
        <position position="170"/>
    </location>
    <ligand>
        <name>[4Fe-4S] cluster</name>
        <dbReference type="ChEBI" id="CHEBI:49883"/>
        <label>3</label>
    </ligand>
</feature>
<comment type="caution">
    <text evidence="13">The sequence shown here is derived from an EMBL/GenBank/DDBJ whole genome shotgun (WGS) entry which is preliminary data.</text>
</comment>
<feature type="domain" description="4Fe-4S ferredoxin-type" evidence="11">
    <location>
        <begin position="235"/>
        <end position="264"/>
    </location>
</feature>
<evidence type="ECO:0000256" key="9">
    <source>
        <dbReference type="ARBA" id="ARBA00023136"/>
    </source>
</evidence>
<accession>A0ABS4JT97</accession>
<feature type="binding site" evidence="10">
    <location>
        <position position="54"/>
    </location>
    <ligand>
        <name>[4Fe-4S] cluster</name>
        <dbReference type="ChEBI" id="CHEBI:49883"/>
        <label>1</label>
    </ligand>
</feature>
<keyword evidence="4 10" id="KW-0677">Repeat</keyword>
<keyword evidence="2 10" id="KW-0004">4Fe-4S</keyword>
<evidence type="ECO:0000259" key="11">
    <source>
        <dbReference type="PROSITE" id="PS51379"/>
    </source>
</evidence>
<keyword evidence="10" id="KW-1003">Cell membrane</keyword>
<feature type="binding site" evidence="10">
    <location>
        <position position="135"/>
    </location>
    <ligand>
        <name>[4Fe-4S] cluster</name>
        <dbReference type="ChEBI" id="CHEBI:49883"/>
        <label>2</label>
    </ligand>
</feature>
<reference evidence="13 14" key="1">
    <citation type="submission" date="2021-03" db="EMBL/GenBank/DDBJ databases">
        <title>Genomic Encyclopedia of Type Strains, Phase IV (KMG-IV): sequencing the most valuable type-strain genomes for metagenomic binning, comparative biology and taxonomic classification.</title>
        <authorList>
            <person name="Goeker M."/>
        </authorList>
    </citation>
    <scope>NUCLEOTIDE SEQUENCE [LARGE SCALE GENOMIC DNA]</scope>
    <source>
        <strain evidence="13 14">DSM 27138</strain>
    </source>
</reference>
<feature type="domain" description="4Fe-4S ferredoxin-type" evidence="11">
    <location>
        <begin position="203"/>
        <end position="234"/>
    </location>
</feature>
<keyword evidence="7 10" id="KW-0408">Iron</keyword>
<protein>
    <recommendedName>
        <fullName evidence="10">Ion-translocating oxidoreductase complex subunit B</fullName>
        <ecNumber evidence="10">7.-.-.-</ecNumber>
    </recommendedName>
    <alternativeName>
        <fullName evidence="10">Rnf electron transport complex subunit B</fullName>
    </alternativeName>
</protein>
<dbReference type="Proteomes" id="UP001519289">
    <property type="component" value="Unassembled WGS sequence"/>
</dbReference>
<comment type="subunit">
    <text evidence="10">The complex is composed of six subunits: RnfA, RnfB, RnfC, RnfD, RnfE and RnfG.</text>
</comment>
<dbReference type="HAMAP" id="MF_00463">
    <property type="entry name" value="RsxB_RnfB"/>
    <property type="match status" value="1"/>
</dbReference>
<sequence>MMTAALVLGGAGLVLGAGLAFVAVKIAVPPDERVAAVRERLPGANCGACGFPGCDGLAAALVKGEAKPDSCTAGGPATAAAVAEVLGLEAVAGERMVVAVHCVGTNQAARRSYEYLGIADCRAAAIMPGGGPRACSYGCVGLGTCVRACPFDALAMDDEAGLPVVDREKCTSCGICTQECPKNIMALVPASQPTLVSCRNLDKGPQVRKACSAGCIACGLCVRSCPQKTISLVNNVACIDPAGCDGCGTCVEKCPTKCIVFTHNVPVVQAV</sequence>
<keyword evidence="3 10" id="KW-0479">Metal-binding</keyword>
<feature type="binding site" evidence="10">
    <location>
        <position position="173"/>
    </location>
    <ligand>
        <name>[4Fe-4S] cluster</name>
        <dbReference type="ChEBI" id="CHEBI:49883"/>
        <label>3</label>
    </ligand>
</feature>
<keyword evidence="6 10" id="KW-0249">Electron transport</keyword>
<evidence type="ECO:0000256" key="7">
    <source>
        <dbReference type="ARBA" id="ARBA00023004"/>
    </source>
</evidence>
<evidence type="ECO:0000256" key="3">
    <source>
        <dbReference type="ARBA" id="ARBA00022723"/>
    </source>
</evidence>
<dbReference type="PROSITE" id="PS51656">
    <property type="entry name" value="4FE4S"/>
    <property type="match status" value="1"/>
</dbReference>
<dbReference type="PROSITE" id="PS00198">
    <property type="entry name" value="4FE4S_FER_1"/>
    <property type="match status" value="1"/>
</dbReference>
<evidence type="ECO:0000256" key="6">
    <source>
        <dbReference type="ARBA" id="ARBA00022982"/>
    </source>
</evidence>
<keyword evidence="8 10" id="KW-0411">Iron-sulfur</keyword>
<feature type="binding site" evidence="10">
    <location>
        <position position="149"/>
    </location>
    <ligand>
        <name>[4Fe-4S] cluster</name>
        <dbReference type="ChEBI" id="CHEBI:49883"/>
        <label>3</label>
    </ligand>
</feature>
<keyword evidence="9 10" id="KW-0472">Membrane</keyword>
<dbReference type="Pfam" id="PF13237">
    <property type="entry name" value="Fer4_10"/>
    <property type="match status" value="1"/>
</dbReference>
<dbReference type="CDD" id="cd10549">
    <property type="entry name" value="MtMvhB_like"/>
    <property type="match status" value="1"/>
</dbReference>
<proteinExistence type="inferred from homology"/>
<name>A0ABS4JT97_9FIRM</name>
<dbReference type="Pfam" id="PF04060">
    <property type="entry name" value="FeS"/>
    <property type="match status" value="1"/>
</dbReference>
<evidence type="ECO:0000256" key="8">
    <source>
        <dbReference type="ARBA" id="ARBA00023014"/>
    </source>
</evidence>
<organism evidence="13 14">
    <name type="scientific">Symbiobacterium terraclitae</name>
    <dbReference type="NCBI Taxonomy" id="557451"/>
    <lineage>
        <taxon>Bacteria</taxon>
        <taxon>Bacillati</taxon>
        <taxon>Bacillota</taxon>
        <taxon>Clostridia</taxon>
        <taxon>Eubacteriales</taxon>
        <taxon>Symbiobacteriaceae</taxon>
        <taxon>Symbiobacterium</taxon>
    </lineage>
</organism>
<keyword evidence="5 10" id="KW-1278">Translocase</keyword>